<evidence type="ECO:0000313" key="3">
    <source>
        <dbReference type="Proteomes" id="UP000309174"/>
    </source>
</evidence>
<dbReference type="EC" id="2.5.1.21" evidence="2"/>
<dbReference type="EMBL" id="VCKW01000016">
    <property type="protein sequence ID" value="TMR06373.1"/>
    <property type="molecule type" value="Genomic_DNA"/>
</dbReference>
<dbReference type="GO" id="GO:0051996">
    <property type="term" value="F:squalene synthase [NAD(P)H] activity"/>
    <property type="evidence" value="ECO:0007669"/>
    <property type="project" value="UniProtKB-EC"/>
</dbReference>
<dbReference type="InterPro" id="IPR002060">
    <property type="entry name" value="Squ/phyt_synthse"/>
</dbReference>
<comment type="caution">
    <text evidence="2">The sequence shown here is derived from an EMBL/GenBank/DDBJ whole genome shotgun (WGS) entry which is preliminary data.</text>
</comment>
<dbReference type="PANTHER" id="PTHR31480">
    <property type="entry name" value="BIFUNCTIONAL LYCOPENE CYCLASE/PHYTOENE SYNTHASE"/>
    <property type="match status" value="1"/>
</dbReference>
<feature type="region of interest" description="Disordered" evidence="1">
    <location>
        <begin position="1"/>
        <end position="25"/>
    </location>
</feature>
<gene>
    <name evidence="2" type="primary">hpnC</name>
    <name evidence="2" type="ORF">ETD83_05060</name>
</gene>
<dbReference type="InterPro" id="IPR017827">
    <property type="entry name" value="HSQ_synthase_HpnC"/>
</dbReference>
<organism evidence="2 3">
    <name type="scientific">Actinomadura soli</name>
    <dbReference type="NCBI Taxonomy" id="2508997"/>
    <lineage>
        <taxon>Bacteria</taxon>
        <taxon>Bacillati</taxon>
        <taxon>Actinomycetota</taxon>
        <taxon>Actinomycetes</taxon>
        <taxon>Streptosporangiales</taxon>
        <taxon>Thermomonosporaceae</taxon>
        <taxon>Actinomadura</taxon>
    </lineage>
</organism>
<evidence type="ECO:0000313" key="2">
    <source>
        <dbReference type="EMBL" id="TMR06373.1"/>
    </source>
</evidence>
<dbReference type="SFLD" id="SFLDG01212">
    <property type="entry name" value="Phytoene_synthase_like"/>
    <property type="match status" value="1"/>
</dbReference>
<dbReference type="SFLD" id="SFLDS00005">
    <property type="entry name" value="Isoprenoid_Synthase_Type_I"/>
    <property type="match status" value="1"/>
</dbReference>
<dbReference type="SFLD" id="SFLDG01018">
    <property type="entry name" value="Squalene/Phytoene_Synthase_Lik"/>
    <property type="match status" value="1"/>
</dbReference>
<dbReference type="Pfam" id="PF00494">
    <property type="entry name" value="SQS_PSY"/>
    <property type="match status" value="1"/>
</dbReference>
<dbReference type="Proteomes" id="UP000309174">
    <property type="component" value="Unassembled WGS sequence"/>
</dbReference>
<dbReference type="Gene3D" id="1.10.600.10">
    <property type="entry name" value="Farnesyl Diphosphate Synthase"/>
    <property type="match status" value="1"/>
</dbReference>
<sequence>MESPRSHDGRSDDGRGRDGRSRDGWSFDEHDRTLDRLAARENFPVATRLLPARHRAGLLAVYGFARLVDDVGDEAPREQRAKLLGLVDDDLDRVFAGRTPNLPQLRRLAPAVHAHRLPEEPFRDLVRANRRDQAVHRYETFGELTEYCALSAAPVGRIVLRLFRAHRPGLVAASDDVCTALQIIEHCQDAGEDYRAGRIYLPGEDLRRFGCAEDDLARPVTPTRLRGVLALEAARARDLLDGGAAPLLAGLTGWARVAVAGYVAGGRAALTALERGRYDVLARRLRPRRPTLLTGWARALGTERGRR</sequence>
<dbReference type="SUPFAM" id="SSF48576">
    <property type="entry name" value="Terpenoid synthases"/>
    <property type="match status" value="1"/>
</dbReference>
<dbReference type="GO" id="GO:0004311">
    <property type="term" value="F:geranylgeranyl diphosphate synthase activity"/>
    <property type="evidence" value="ECO:0007669"/>
    <property type="project" value="InterPro"/>
</dbReference>
<dbReference type="InterPro" id="IPR044843">
    <property type="entry name" value="Trans_IPPS_bact-type"/>
</dbReference>
<evidence type="ECO:0000256" key="1">
    <source>
        <dbReference type="SAM" id="MobiDB-lite"/>
    </source>
</evidence>
<dbReference type="NCBIfam" id="TIGR03464">
    <property type="entry name" value="HpnC"/>
    <property type="match status" value="1"/>
</dbReference>
<keyword evidence="2" id="KW-0808">Transferase</keyword>
<reference evidence="2 3" key="1">
    <citation type="submission" date="2019-05" db="EMBL/GenBank/DDBJ databases">
        <title>Draft genome sequence of Actinomadura sp. 14C53.</title>
        <authorList>
            <person name="Saricaoglu S."/>
            <person name="Isik K."/>
        </authorList>
    </citation>
    <scope>NUCLEOTIDE SEQUENCE [LARGE SCALE GENOMIC DNA]</scope>
    <source>
        <strain evidence="2 3">14C53</strain>
    </source>
</reference>
<keyword evidence="3" id="KW-1185">Reference proteome</keyword>
<proteinExistence type="predicted"/>
<name>A0A5C4JHM3_9ACTN</name>
<protein>
    <submittedName>
        <fullName evidence="2">Squalene synthase HpnC</fullName>
        <ecNumber evidence="2">2.5.1.21</ecNumber>
    </submittedName>
</protein>
<dbReference type="OrthoDB" id="9807580at2"/>
<accession>A0A5C4JHM3</accession>
<dbReference type="AlphaFoldDB" id="A0A5C4JHM3"/>
<dbReference type="InterPro" id="IPR008949">
    <property type="entry name" value="Isoprenoid_synthase_dom_sf"/>
</dbReference>